<proteinExistence type="predicted"/>
<organism evidence="2 3">
    <name type="scientific">Absidia repens</name>
    <dbReference type="NCBI Taxonomy" id="90262"/>
    <lineage>
        <taxon>Eukaryota</taxon>
        <taxon>Fungi</taxon>
        <taxon>Fungi incertae sedis</taxon>
        <taxon>Mucoromycota</taxon>
        <taxon>Mucoromycotina</taxon>
        <taxon>Mucoromycetes</taxon>
        <taxon>Mucorales</taxon>
        <taxon>Cunninghamellaceae</taxon>
        <taxon>Absidia</taxon>
    </lineage>
</organism>
<dbReference type="AlphaFoldDB" id="A0A1X2I229"/>
<sequence>MELKTQQAEIEKRKALLRENKERQRLEMEQKQRDLAQQIQIAEQAATEERERLERQRLENEERARREREIREAELARQRRAVIISQAKKRYMTQLVASVLEEVTNKTVKEFHRKNCIAKRYASPWLRRVRQRIAVRHRKADERIQVCKFSQCFYPGNQDNSNGNMDIDHPLTTTWCSSLLKHKTSSIDSMIHDKVMLSLHLESSILASYNTTESSRHDIWQSMDYADSIYPMIRSKWDRIRTRMIEDGRQPGWQLWINVADHSLSSSHWFKTKFGLNDIFSRRVKYFSDCKITVRSITNDDSIYGKAVDEIGAVIFSLSELRHRDSDDLDATDHWNEEKKRLQGFAASLKRYNPQLKAPFLFTYWPNTKSLKETIMKIPKLLDLAGADVISDFHILVMNPATINERLDQEIHWLSSNTVINQPLKTNHVITSKIRALTFAVEKTSCNFRVGITIEEAIHSVNKQIEAYNNTLVEIPLNWKPFVIPSIPEQSMGNREATRGDFFVLGNAWLDIVSKKGIVKSIGGAEDLGAVVDGTLKQYLYELERRLKRPLLW</sequence>
<evidence type="ECO:0000313" key="2">
    <source>
        <dbReference type="EMBL" id="ORZ06839.1"/>
    </source>
</evidence>
<keyword evidence="3" id="KW-1185">Reference proteome</keyword>
<dbReference type="OrthoDB" id="2288411at2759"/>
<dbReference type="EMBL" id="MCGE01000037">
    <property type="protein sequence ID" value="ORZ06839.1"/>
    <property type="molecule type" value="Genomic_DNA"/>
</dbReference>
<keyword evidence="1" id="KW-0175">Coiled coil</keyword>
<feature type="coiled-coil region" evidence="1">
    <location>
        <begin position="3"/>
        <end position="78"/>
    </location>
</feature>
<protein>
    <submittedName>
        <fullName evidence="2">Uncharacterized protein</fullName>
    </submittedName>
</protein>
<reference evidence="2 3" key="1">
    <citation type="submission" date="2016-07" db="EMBL/GenBank/DDBJ databases">
        <title>Pervasive Adenine N6-methylation of Active Genes in Fungi.</title>
        <authorList>
            <consortium name="DOE Joint Genome Institute"/>
            <person name="Mondo S.J."/>
            <person name="Dannebaum R.O."/>
            <person name="Kuo R.C."/>
            <person name="Labutti K."/>
            <person name="Haridas S."/>
            <person name="Kuo A."/>
            <person name="Salamov A."/>
            <person name="Ahrendt S.R."/>
            <person name="Lipzen A."/>
            <person name="Sullivan W."/>
            <person name="Andreopoulos W.B."/>
            <person name="Clum A."/>
            <person name="Lindquist E."/>
            <person name="Daum C."/>
            <person name="Ramamoorthy G.K."/>
            <person name="Gryganskyi A."/>
            <person name="Culley D."/>
            <person name="Magnuson J.K."/>
            <person name="James T.Y."/>
            <person name="O'Malley M.A."/>
            <person name="Stajich J.E."/>
            <person name="Spatafora J.W."/>
            <person name="Visel A."/>
            <person name="Grigoriev I.V."/>
        </authorList>
    </citation>
    <scope>NUCLEOTIDE SEQUENCE [LARGE SCALE GENOMIC DNA]</scope>
    <source>
        <strain evidence="2 3">NRRL 1336</strain>
    </source>
</reference>
<comment type="caution">
    <text evidence="2">The sequence shown here is derived from an EMBL/GenBank/DDBJ whole genome shotgun (WGS) entry which is preliminary data.</text>
</comment>
<evidence type="ECO:0000256" key="1">
    <source>
        <dbReference type="SAM" id="Coils"/>
    </source>
</evidence>
<dbReference type="STRING" id="90262.A0A1X2I229"/>
<evidence type="ECO:0000313" key="3">
    <source>
        <dbReference type="Proteomes" id="UP000193560"/>
    </source>
</evidence>
<dbReference type="Proteomes" id="UP000193560">
    <property type="component" value="Unassembled WGS sequence"/>
</dbReference>
<accession>A0A1X2I229</accession>
<name>A0A1X2I229_9FUNG</name>
<gene>
    <name evidence="2" type="ORF">BCR42DRAFT_426537</name>
</gene>